<organism evidence="7 8">
    <name type="scientific">Agromyces salentinus</name>
    <dbReference type="NCBI Taxonomy" id="269421"/>
    <lineage>
        <taxon>Bacteria</taxon>
        <taxon>Bacillati</taxon>
        <taxon>Actinomycetota</taxon>
        <taxon>Actinomycetes</taxon>
        <taxon>Micrococcales</taxon>
        <taxon>Microbacteriaceae</taxon>
        <taxon>Agromyces</taxon>
    </lineage>
</organism>
<dbReference type="CDD" id="cd07377">
    <property type="entry name" value="WHTH_GntR"/>
    <property type="match status" value="1"/>
</dbReference>
<evidence type="ECO:0000313" key="8">
    <source>
        <dbReference type="Proteomes" id="UP001501746"/>
    </source>
</evidence>
<evidence type="ECO:0000256" key="3">
    <source>
        <dbReference type="ARBA" id="ARBA00023015"/>
    </source>
</evidence>
<dbReference type="SUPFAM" id="SSF53383">
    <property type="entry name" value="PLP-dependent transferases"/>
    <property type="match status" value="1"/>
</dbReference>
<comment type="similarity">
    <text evidence="1">In the C-terminal section; belongs to the class-I pyridoxal-phosphate-dependent aminotransferase family.</text>
</comment>
<name>A0ABP4YW95_9MICO</name>
<dbReference type="Gene3D" id="3.40.640.10">
    <property type="entry name" value="Type I PLP-dependent aspartate aminotransferase-like (Major domain)"/>
    <property type="match status" value="1"/>
</dbReference>
<dbReference type="RefSeq" id="WP_344303953.1">
    <property type="nucleotide sequence ID" value="NZ_BAAANK010000002.1"/>
</dbReference>
<comment type="caution">
    <text evidence="7">The sequence shown here is derived from an EMBL/GenBank/DDBJ whole genome shotgun (WGS) entry which is preliminary data.</text>
</comment>
<dbReference type="InterPro" id="IPR015424">
    <property type="entry name" value="PyrdxlP-dep_Trfase"/>
</dbReference>
<dbReference type="GO" id="GO:0008483">
    <property type="term" value="F:transaminase activity"/>
    <property type="evidence" value="ECO:0007669"/>
    <property type="project" value="UniProtKB-KW"/>
</dbReference>
<dbReference type="InterPro" id="IPR036388">
    <property type="entry name" value="WH-like_DNA-bd_sf"/>
</dbReference>
<dbReference type="SMART" id="SM00345">
    <property type="entry name" value="HTH_GNTR"/>
    <property type="match status" value="1"/>
</dbReference>
<dbReference type="PROSITE" id="PS50949">
    <property type="entry name" value="HTH_GNTR"/>
    <property type="match status" value="1"/>
</dbReference>
<evidence type="ECO:0000256" key="5">
    <source>
        <dbReference type="ARBA" id="ARBA00023163"/>
    </source>
</evidence>
<dbReference type="SUPFAM" id="SSF46785">
    <property type="entry name" value="Winged helix' DNA-binding domain"/>
    <property type="match status" value="1"/>
</dbReference>
<dbReference type="PANTHER" id="PTHR46577">
    <property type="entry name" value="HTH-TYPE TRANSCRIPTIONAL REGULATORY PROTEIN GABR"/>
    <property type="match status" value="1"/>
</dbReference>
<gene>
    <name evidence="7" type="ORF">GCM10009750_10030</name>
</gene>
<keyword evidence="2" id="KW-0663">Pyridoxal phosphate</keyword>
<dbReference type="CDD" id="cd00609">
    <property type="entry name" value="AAT_like"/>
    <property type="match status" value="1"/>
</dbReference>
<keyword evidence="8" id="KW-1185">Reference proteome</keyword>
<sequence>MPRRPAPRTGPTLAWETLLPLGDAPTPLRDRLERSIRDAVHRGVVPPGSALPPSRVLAETLGVSRWVVTEAYGQLVAEGFLEAVVGSGTRVPHRPARGPDVAAGRAAAPLRAEYRRPRFDLGPGIPDLRHVPRARWAEAVRRALDALPDGELMVVDPLGHPLARTAVAEYLSRSRRAAVAPDDVVITHGATDAMAGVVAGLRAAGHRSILVEDPSWGRLREVAASAGLTPVPVPVDASGVEVDRLVEAPARTGARAALLTPAHQFPLGAALSPARREAVVRWAHDVDGVLIEDDYDAEFRYDRRPVAALQGLAPERVMLVGSLSKSLSQAFGLGWAVAPSSLRSRIGLVERARPSVLDQVALAHFITAGDLERHLRSARGRFRRRRAALLDALARELPGLPVTGIAAGMHAMLGLPPGVTARDVRHAASGLEVAVSDLARYRATAASAVGAGVGEALVLGYGNLSDALVDEAVARLAVAIRTAQDGRA</sequence>
<evidence type="ECO:0000259" key="6">
    <source>
        <dbReference type="PROSITE" id="PS50949"/>
    </source>
</evidence>
<dbReference type="Pfam" id="PF00392">
    <property type="entry name" value="GntR"/>
    <property type="match status" value="1"/>
</dbReference>
<evidence type="ECO:0000313" key="7">
    <source>
        <dbReference type="EMBL" id="GAA1828441.1"/>
    </source>
</evidence>
<dbReference type="Proteomes" id="UP001501746">
    <property type="component" value="Unassembled WGS sequence"/>
</dbReference>
<reference evidence="8" key="1">
    <citation type="journal article" date="2019" name="Int. J. Syst. Evol. Microbiol.">
        <title>The Global Catalogue of Microorganisms (GCM) 10K type strain sequencing project: providing services to taxonomists for standard genome sequencing and annotation.</title>
        <authorList>
            <consortium name="The Broad Institute Genomics Platform"/>
            <consortium name="The Broad Institute Genome Sequencing Center for Infectious Disease"/>
            <person name="Wu L."/>
            <person name="Ma J."/>
        </authorList>
    </citation>
    <scope>NUCLEOTIDE SEQUENCE [LARGE SCALE GENOMIC DNA]</scope>
    <source>
        <strain evidence="8">JCM 14323</strain>
    </source>
</reference>
<keyword evidence="7" id="KW-0032">Aminotransferase</keyword>
<evidence type="ECO:0000256" key="1">
    <source>
        <dbReference type="ARBA" id="ARBA00005384"/>
    </source>
</evidence>
<dbReference type="Gene3D" id="1.10.10.10">
    <property type="entry name" value="Winged helix-like DNA-binding domain superfamily/Winged helix DNA-binding domain"/>
    <property type="match status" value="1"/>
</dbReference>
<keyword evidence="4" id="KW-0238">DNA-binding</keyword>
<dbReference type="InterPro" id="IPR000524">
    <property type="entry name" value="Tscrpt_reg_HTH_GntR"/>
</dbReference>
<dbReference type="EMBL" id="BAAANK010000002">
    <property type="protein sequence ID" value="GAA1828441.1"/>
    <property type="molecule type" value="Genomic_DNA"/>
</dbReference>
<dbReference type="PANTHER" id="PTHR46577:SF1">
    <property type="entry name" value="HTH-TYPE TRANSCRIPTIONAL REGULATORY PROTEIN GABR"/>
    <property type="match status" value="1"/>
</dbReference>
<dbReference type="InterPro" id="IPR004839">
    <property type="entry name" value="Aminotransferase_I/II_large"/>
</dbReference>
<dbReference type="InterPro" id="IPR051446">
    <property type="entry name" value="HTH_trans_reg/aminotransferase"/>
</dbReference>
<dbReference type="InterPro" id="IPR015421">
    <property type="entry name" value="PyrdxlP-dep_Trfase_major"/>
</dbReference>
<proteinExistence type="inferred from homology"/>
<evidence type="ECO:0000256" key="2">
    <source>
        <dbReference type="ARBA" id="ARBA00022898"/>
    </source>
</evidence>
<accession>A0ABP4YW95</accession>
<keyword evidence="3" id="KW-0805">Transcription regulation</keyword>
<evidence type="ECO:0000256" key="4">
    <source>
        <dbReference type="ARBA" id="ARBA00023125"/>
    </source>
</evidence>
<keyword evidence="5" id="KW-0804">Transcription</keyword>
<protein>
    <submittedName>
        <fullName evidence="7">PLP-dependent aminotransferase family protein</fullName>
    </submittedName>
</protein>
<dbReference type="PRINTS" id="PR00035">
    <property type="entry name" value="HTHGNTR"/>
</dbReference>
<keyword evidence="7" id="KW-0808">Transferase</keyword>
<feature type="domain" description="HTH gntR-type" evidence="6">
    <location>
        <begin position="26"/>
        <end position="94"/>
    </location>
</feature>
<dbReference type="InterPro" id="IPR036390">
    <property type="entry name" value="WH_DNA-bd_sf"/>
</dbReference>
<dbReference type="Pfam" id="PF00155">
    <property type="entry name" value="Aminotran_1_2"/>
    <property type="match status" value="1"/>
</dbReference>